<dbReference type="EMBL" id="JAPFFL010000004">
    <property type="protein sequence ID" value="KAJ6730720.1"/>
    <property type="molecule type" value="Genomic_DNA"/>
</dbReference>
<organism evidence="1 2">
    <name type="scientific">Salix viminalis</name>
    <name type="common">Common osier</name>
    <name type="synonym">Basket willow</name>
    <dbReference type="NCBI Taxonomy" id="40686"/>
    <lineage>
        <taxon>Eukaryota</taxon>
        <taxon>Viridiplantae</taxon>
        <taxon>Streptophyta</taxon>
        <taxon>Embryophyta</taxon>
        <taxon>Tracheophyta</taxon>
        <taxon>Spermatophyta</taxon>
        <taxon>Magnoliopsida</taxon>
        <taxon>eudicotyledons</taxon>
        <taxon>Gunneridae</taxon>
        <taxon>Pentapetalae</taxon>
        <taxon>rosids</taxon>
        <taxon>fabids</taxon>
        <taxon>Malpighiales</taxon>
        <taxon>Salicaceae</taxon>
        <taxon>Saliceae</taxon>
        <taxon>Salix</taxon>
    </lineage>
</organism>
<dbReference type="Proteomes" id="UP001151529">
    <property type="component" value="Chromosome 2"/>
</dbReference>
<proteinExistence type="predicted"/>
<protein>
    <submittedName>
        <fullName evidence="1">Uncharacterized protein</fullName>
    </submittedName>
</protein>
<evidence type="ECO:0000313" key="1">
    <source>
        <dbReference type="EMBL" id="KAJ6730720.1"/>
    </source>
</evidence>
<reference evidence="1" key="1">
    <citation type="submission" date="2022-11" db="EMBL/GenBank/DDBJ databases">
        <authorList>
            <person name="Hyden B.L."/>
            <person name="Feng K."/>
            <person name="Yates T."/>
            <person name="Jawdy S."/>
            <person name="Smart L.B."/>
            <person name="Muchero W."/>
        </authorList>
    </citation>
    <scope>NUCLEOTIDE SEQUENCE</scope>
    <source>
        <tissue evidence="1">Shoot tip</tissue>
    </source>
</reference>
<keyword evidence="2" id="KW-1185">Reference proteome</keyword>
<comment type="caution">
    <text evidence="1">The sequence shown here is derived from an EMBL/GenBank/DDBJ whole genome shotgun (WGS) entry which is preliminary data.</text>
</comment>
<reference evidence="1" key="2">
    <citation type="journal article" date="2023" name="Int. J. Mol. Sci.">
        <title>De Novo Assembly and Annotation of 11 Diverse Shrub Willow (Salix) Genomes Reveals Novel Gene Organization in Sex-Linked Regions.</title>
        <authorList>
            <person name="Hyden B."/>
            <person name="Feng K."/>
            <person name="Yates T.B."/>
            <person name="Jawdy S."/>
            <person name="Cereghino C."/>
            <person name="Smart L.B."/>
            <person name="Muchero W."/>
        </authorList>
    </citation>
    <scope>NUCLEOTIDE SEQUENCE [LARGE SCALE GENOMIC DNA]</scope>
    <source>
        <tissue evidence="1">Shoot tip</tissue>
    </source>
</reference>
<name>A0A9Q0UIU4_SALVM</name>
<sequence length="103" mass="11347">MCFNGLGDLILFKNMEEMNTRINQATKSSSGEIVWKTIPSVCFVGLTGTKILQKAEDSAKFSEFREKGVTSIVFYPRTTYSQTQKVYGNVVVVVVVVVSLGSV</sequence>
<accession>A0A9Q0UIU4</accession>
<gene>
    <name evidence="1" type="ORF">OIU85_021507</name>
</gene>
<dbReference type="AlphaFoldDB" id="A0A9Q0UIU4"/>
<evidence type="ECO:0000313" key="2">
    <source>
        <dbReference type="Proteomes" id="UP001151529"/>
    </source>
</evidence>